<protein>
    <recommendedName>
        <fullName evidence="2">non-specific serine/threonine protein kinase</fullName>
        <ecNumber evidence="2">2.7.11.1</ecNumber>
    </recommendedName>
</protein>
<dbReference type="InterPro" id="IPR017441">
    <property type="entry name" value="Protein_kinase_ATP_BS"/>
</dbReference>
<evidence type="ECO:0000256" key="3">
    <source>
        <dbReference type="ARBA" id="ARBA00022527"/>
    </source>
</evidence>
<dbReference type="PROSITE" id="PS00107">
    <property type="entry name" value="PROTEIN_KINASE_ATP"/>
    <property type="match status" value="1"/>
</dbReference>
<keyword evidence="5" id="KW-0808">Transferase</keyword>
<organism evidence="16 17">
    <name type="scientific">Eruca vesicaria subsp. sativa</name>
    <name type="common">Garden rocket</name>
    <name type="synonym">Eruca sativa</name>
    <dbReference type="NCBI Taxonomy" id="29727"/>
    <lineage>
        <taxon>Eukaryota</taxon>
        <taxon>Viridiplantae</taxon>
        <taxon>Streptophyta</taxon>
        <taxon>Embryophyta</taxon>
        <taxon>Tracheophyta</taxon>
        <taxon>Spermatophyta</taxon>
        <taxon>Magnoliopsida</taxon>
        <taxon>eudicotyledons</taxon>
        <taxon>Gunneridae</taxon>
        <taxon>Pentapetalae</taxon>
        <taxon>rosids</taxon>
        <taxon>malvids</taxon>
        <taxon>Brassicales</taxon>
        <taxon>Brassicaceae</taxon>
        <taxon>Brassiceae</taxon>
        <taxon>Eruca</taxon>
    </lineage>
</organism>
<feature type="region of interest" description="Disordered" evidence="14">
    <location>
        <begin position="67"/>
        <end position="101"/>
    </location>
</feature>
<evidence type="ECO:0000256" key="2">
    <source>
        <dbReference type="ARBA" id="ARBA00012513"/>
    </source>
</evidence>
<name>A0ABC8L9D7_ERUVS</name>
<dbReference type="GO" id="GO:0004674">
    <property type="term" value="F:protein serine/threonine kinase activity"/>
    <property type="evidence" value="ECO:0007669"/>
    <property type="project" value="UniProtKB-KW"/>
</dbReference>
<dbReference type="FunFam" id="3.30.200.20:FF:000228">
    <property type="entry name" value="Serine/threonine-protein kinase BIK1"/>
    <property type="match status" value="1"/>
</dbReference>
<dbReference type="SUPFAM" id="SSF56112">
    <property type="entry name" value="Protein kinase-like (PK-like)"/>
    <property type="match status" value="1"/>
</dbReference>
<dbReference type="PROSITE" id="PS50011">
    <property type="entry name" value="PROTEIN_KINASE_DOM"/>
    <property type="match status" value="1"/>
</dbReference>
<keyword evidence="4" id="KW-0597">Phosphoprotein</keyword>
<evidence type="ECO:0000256" key="13">
    <source>
        <dbReference type="PROSITE-ProRule" id="PRU10141"/>
    </source>
</evidence>
<proteinExistence type="predicted"/>
<keyword evidence="7 13" id="KW-0547">Nucleotide-binding</keyword>
<keyword evidence="17" id="KW-1185">Reference proteome</keyword>
<feature type="compositionally biased region" description="Low complexity" evidence="14">
    <location>
        <begin position="91"/>
        <end position="101"/>
    </location>
</feature>
<dbReference type="InterPro" id="IPR050823">
    <property type="entry name" value="Plant_Ser_Thr_Prot_Kinase"/>
</dbReference>
<dbReference type="EMBL" id="CAKOAT010464042">
    <property type="protein sequence ID" value="CAH8376329.1"/>
    <property type="molecule type" value="Genomic_DNA"/>
</dbReference>
<evidence type="ECO:0000256" key="7">
    <source>
        <dbReference type="ARBA" id="ARBA00022741"/>
    </source>
</evidence>
<evidence type="ECO:0000313" key="16">
    <source>
        <dbReference type="EMBL" id="CAH8376329.1"/>
    </source>
</evidence>
<dbReference type="Gene3D" id="3.30.200.20">
    <property type="entry name" value="Phosphorylase Kinase, domain 1"/>
    <property type="match status" value="1"/>
</dbReference>
<evidence type="ECO:0000256" key="5">
    <source>
        <dbReference type="ARBA" id="ARBA00022679"/>
    </source>
</evidence>
<dbReference type="FunFam" id="1.10.510.10:FF:000146">
    <property type="entry name" value="LRR receptor-like serine/threonine-protein kinase IOS1"/>
    <property type="match status" value="1"/>
</dbReference>
<gene>
    <name evidence="16" type="ORF">ERUC_LOCUS32339</name>
</gene>
<keyword evidence="9 13" id="KW-0067">ATP-binding</keyword>
<dbReference type="GO" id="GO:0005524">
    <property type="term" value="F:ATP binding"/>
    <property type="evidence" value="ECO:0007669"/>
    <property type="project" value="UniProtKB-UniRule"/>
</dbReference>
<keyword evidence="6" id="KW-0812">Transmembrane</keyword>
<keyword evidence="10" id="KW-1133">Transmembrane helix</keyword>
<dbReference type="AlphaFoldDB" id="A0ABC8L9D7"/>
<evidence type="ECO:0000256" key="9">
    <source>
        <dbReference type="ARBA" id="ARBA00022840"/>
    </source>
</evidence>
<dbReference type="Proteomes" id="UP001642260">
    <property type="component" value="Unassembled WGS sequence"/>
</dbReference>
<comment type="caution">
    <text evidence="16">The sequence shown here is derived from an EMBL/GenBank/DDBJ whole genome shotgun (WGS) entry which is preliminary data.</text>
</comment>
<reference evidence="16 17" key="1">
    <citation type="submission" date="2022-03" db="EMBL/GenBank/DDBJ databases">
        <authorList>
            <person name="Macdonald S."/>
            <person name="Ahmed S."/>
            <person name="Newling K."/>
        </authorList>
    </citation>
    <scope>NUCLEOTIDE SEQUENCE [LARGE SCALE GENOMIC DNA]</scope>
</reference>
<dbReference type="PANTHER" id="PTHR45621">
    <property type="entry name" value="OS01G0588500 PROTEIN-RELATED"/>
    <property type="match status" value="1"/>
</dbReference>
<dbReference type="Gene3D" id="1.10.510.10">
    <property type="entry name" value="Transferase(Phosphotransferase) domain 1"/>
    <property type="match status" value="1"/>
</dbReference>
<evidence type="ECO:0000313" key="17">
    <source>
        <dbReference type="Proteomes" id="UP001642260"/>
    </source>
</evidence>
<evidence type="ECO:0000256" key="4">
    <source>
        <dbReference type="ARBA" id="ARBA00022553"/>
    </source>
</evidence>
<sequence length="476" mass="53798">MAAVKRDKRRITLLLYEVENLTVTLLVSWEIEFLQVVEKVKDKLKRLVSSKTMKCFYFNKDKTHDEVKTRKSDSSSSTSTSIAGGGGSGRGSEFNSQTSTTTNTSLHVLSETHSNNLKVFPLDDLKTATNNFSRSLMIGEGGFGGVFRGIIQSPEDSRKKIEIAVKQLSRRGLQGHKEWVTEVNVLGVVDHPNLVKLIGYCAEDDERGIQRLLVYEYVQNRSVQDHLSNRFILTPLPWSTRMKIAQDTARGLAYLHHGLEFQIIFRDFKSSNILLDENWNAKLSDFGLARMGPSDGISHVSTAVVGTIGYAAPEYIQTGHLTAKSDVWSYGIFLYELITGRRPFDRNRPRNEQNILEWIRPHLTDINKFKMIIDPRLEGNYYLKSALKLAAVANRCLMVKAKSRPTMSEVVEMLERIVETSEEVSIDVPLMKSLAPKDAFEATRRERVKRRFVEVLIGVSGCPNLPTWSPKLVTSL</sequence>
<dbReference type="CDD" id="cd14066">
    <property type="entry name" value="STKc_IRAK"/>
    <property type="match status" value="1"/>
</dbReference>
<evidence type="ECO:0000256" key="10">
    <source>
        <dbReference type="ARBA" id="ARBA00022989"/>
    </source>
</evidence>
<dbReference type="GO" id="GO:0016020">
    <property type="term" value="C:membrane"/>
    <property type="evidence" value="ECO:0007669"/>
    <property type="project" value="UniProtKB-SubCell"/>
</dbReference>
<evidence type="ECO:0000259" key="15">
    <source>
        <dbReference type="PROSITE" id="PS50011"/>
    </source>
</evidence>
<comment type="subcellular location">
    <subcellularLocation>
        <location evidence="1">Membrane</location>
        <topology evidence="1">Single-pass membrane protein</topology>
    </subcellularLocation>
</comment>
<keyword evidence="3" id="KW-0723">Serine/threonine-protein kinase</keyword>
<evidence type="ECO:0000256" key="14">
    <source>
        <dbReference type="SAM" id="MobiDB-lite"/>
    </source>
</evidence>
<feature type="domain" description="Protein kinase" evidence="15">
    <location>
        <begin position="132"/>
        <end position="417"/>
    </location>
</feature>
<accession>A0ABC8L9D7</accession>
<evidence type="ECO:0000256" key="12">
    <source>
        <dbReference type="ARBA" id="ARBA00023170"/>
    </source>
</evidence>
<keyword evidence="12" id="KW-0675">Receptor</keyword>
<evidence type="ECO:0000256" key="11">
    <source>
        <dbReference type="ARBA" id="ARBA00023136"/>
    </source>
</evidence>
<evidence type="ECO:0000256" key="6">
    <source>
        <dbReference type="ARBA" id="ARBA00022692"/>
    </source>
</evidence>
<feature type="binding site" evidence="13">
    <location>
        <position position="166"/>
    </location>
    <ligand>
        <name>ATP</name>
        <dbReference type="ChEBI" id="CHEBI:30616"/>
    </ligand>
</feature>
<dbReference type="EC" id="2.7.11.1" evidence="2"/>
<dbReference type="InterPro" id="IPR000719">
    <property type="entry name" value="Prot_kinase_dom"/>
</dbReference>
<dbReference type="Pfam" id="PF00069">
    <property type="entry name" value="Pkinase"/>
    <property type="match status" value="1"/>
</dbReference>
<evidence type="ECO:0000256" key="1">
    <source>
        <dbReference type="ARBA" id="ARBA00004167"/>
    </source>
</evidence>
<keyword evidence="8" id="KW-0418">Kinase</keyword>
<evidence type="ECO:0000256" key="8">
    <source>
        <dbReference type="ARBA" id="ARBA00022777"/>
    </source>
</evidence>
<dbReference type="InterPro" id="IPR011009">
    <property type="entry name" value="Kinase-like_dom_sf"/>
</dbReference>
<keyword evidence="11" id="KW-0472">Membrane</keyword>